<dbReference type="Proteomes" id="UP001151760">
    <property type="component" value="Unassembled WGS sequence"/>
</dbReference>
<comment type="caution">
    <text evidence="1">The sequence shown here is derived from an EMBL/GenBank/DDBJ whole genome shotgun (WGS) entry which is preliminary data.</text>
</comment>
<sequence length="425" mass="48358">MEALVSYLVAASMVKSPENARLSLKLKKLIAEHPDQEKLKSKKVKKLFKTLSLDESSLPEFDLFSDLEEHFKEEVVEIMAKTMEEYMCKTRGDYGSGVTRPKIDDKDHFELKGQFLKELRDNTFSGSDHEDANEHIKKVLEIVDLVHIANITQDQIMLRAFPISIPTKTAANAKVAIQEMAKYSQKWHNRTSRTRSTKTSDGLAAIQAQLNNLGREIKNVNEKVYAAQVGCELYAAIINQGALIKALEIQIGKMSKDLLDTLYRPNRTKGSYGLNDLDAYSIRTTLHNDALPQKEKDPRSELAHTKLTIELVDRIVKHPKGIDENLQVTIVVEDMDPYLDEGMTDVIVGELFYKASCMQARRFDGIITISDSDDSVTYQMVRSNPRFNHLTNEKCNKILPLLKVREQDKMNGISHSYQKLMGFYK</sequence>
<reference evidence="1" key="2">
    <citation type="submission" date="2022-01" db="EMBL/GenBank/DDBJ databases">
        <authorList>
            <person name="Yamashiro T."/>
            <person name="Shiraishi A."/>
            <person name="Satake H."/>
            <person name="Nakayama K."/>
        </authorList>
    </citation>
    <scope>NUCLEOTIDE SEQUENCE</scope>
</reference>
<accession>A0ABQ5EY74</accession>
<name>A0ABQ5EY74_9ASTR</name>
<evidence type="ECO:0000313" key="2">
    <source>
        <dbReference type="Proteomes" id="UP001151760"/>
    </source>
</evidence>
<dbReference type="EMBL" id="BQNB010016783">
    <property type="protein sequence ID" value="GJT55728.1"/>
    <property type="molecule type" value="Genomic_DNA"/>
</dbReference>
<proteinExistence type="predicted"/>
<gene>
    <name evidence="1" type="ORF">Tco_0990782</name>
</gene>
<evidence type="ECO:0000313" key="1">
    <source>
        <dbReference type="EMBL" id="GJT55728.1"/>
    </source>
</evidence>
<reference evidence="1" key="1">
    <citation type="journal article" date="2022" name="Int. J. Mol. Sci.">
        <title>Draft Genome of Tanacetum Coccineum: Genomic Comparison of Closely Related Tanacetum-Family Plants.</title>
        <authorList>
            <person name="Yamashiro T."/>
            <person name="Shiraishi A."/>
            <person name="Nakayama K."/>
            <person name="Satake H."/>
        </authorList>
    </citation>
    <scope>NUCLEOTIDE SEQUENCE</scope>
</reference>
<keyword evidence="2" id="KW-1185">Reference proteome</keyword>
<protein>
    <submittedName>
        <fullName evidence="1">Uncharacterized protein</fullName>
    </submittedName>
</protein>
<organism evidence="1 2">
    <name type="scientific">Tanacetum coccineum</name>
    <dbReference type="NCBI Taxonomy" id="301880"/>
    <lineage>
        <taxon>Eukaryota</taxon>
        <taxon>Viridiplantae</taxon>
        <taxon>Streptophyta</taxon>
        <taxon>Embryophyta</taxon>
        <taxon>Tracheophyta</taxon>
        <taxon>Spermatophyta</taxon>
        <taxon>Magnoliopsida</taxon>
        <taxon>eudicotyledons</taxon>
        <taxon>Gunneridae</taxon>
        <taxon>Pentapetalae</taxon>
        <taxon>asterids</taxon>
        <taxon>campanulids</taxon>
        <taxon>Asterales</taxon>
        <taxon>Asteraceae</taxon>
        <taxon>Asteroideae</taxon>
        <taxon>Anthemideae</taxon>
        <taxon>Anthemidinae</taxon>
        <taxon>Tanacetum</taxon>
    </lineage>
</organism>